<dbReference type="EMBL" id="CP049869">
    <property type="protein sequence ID" value="QIK79663.1"/>
    <property type="molecule type" value="Genomic_DNA"/>
</dbReference>
<keyword evidence="2" id="KW-1185">Reference proteome</keyword>
<accession>A0A6G7YSE6</accession>
<dbReference type="KEGG" id="spii:G7077_12840"/>
<reference evidence="1 2" key="1">
    <citation type="submission" date="2020-03" db="EMBL/GenBank/DDBJ databases">
        <title>Sphingomonas sp. nov., isolated from fish.</title>
        <authorList>
            <person name="Hyun D.-W."/>
            <person name="Bae J.-W."/>
        </authorList>
    </citation>
    <scope>NUCLEOTIDE SEQUENCE [LARGE SCALE GENOMIC DNA]</scope>
    <source>
        <strain evidence="1 2">HDW15B</strain>
    </source>
</reference>
<gene>
    <name evidence="1" type="ORF">G7077_12840</name>
</gene>
<evidence type="ECO:0000313" key="1">
    <source>
        <dbReference type="EMBL" id="QIK79663.1"/>
    </source>
</evidence>
<proteinExistence type="predicted"/>
<protein>
    <recommendedName>
        <fullName evidence="3">Methyltransferase domain-containing protein</fullName>
    </recommendedName>
</protein>
<dbReference type="AlphaFoldDB" id="A0A6G7YSE6"/>
<dbReference type="RefSeq" id="WP_166412048.1">
    <property type="nucleotide sequence ID" value="NZ_CP049869.1"/>
</dbReference>
<name>A0A6G7YSE6_9SPHN</name>
<evidence type="ECO:0000313" key="2">
    <source>
        <dbReference type="Proteomes" id="UP000503222"/>
    </source>
</evidence>
<organism evidence="1 2">
    <name type="scientific">Sphingomonas piscis</name>
    <dbReference type="NCBI Taxonomy" id="2714943"/>
    <lineage>
        <taxon>Bacteria</taxon>
        <taxon>Pseudomonadati</taxon>
        <taxon>Pseudomonadota</taxon>
        <taxon>Alphaproteobacteria</taxon>
        <taxon>Sphingomonadales</taxon>
        <taxon>Sphingomonadaceae</taxon>
        <taxon>Sphingomonas</taxon>
    </lineage>
</organism>
<sequence>MFTAEHESSVDSKVVTCPICSSKEFGAYRGKPNRLRCAGCGSHERGRFLALVFKRLGIKNSGLPVFHFAPEMGMARVLQELFHEAYVPADVSPESYDWLNTPVRYVDLSSPSKFLPKGGVQGLVHSHVLEHIPGDLTSTLLQMNEAIQVGGFHAFVVPIFSKWYREDMNPELSHEERDELFGQFDHLRSFGSEDFLERIDVGFSGFKKIDLTEFISEADCEMSAIPVSSLTQLTSHSVHFYRKIRD</sequence>
<evidence type="ECO:0008006" key="3">
    <source>
        <dbReference type="Google" id="ProtNLM"/>
    </source>
</evidence>
<dbReference type="Proteomes" id="UP000503222">
    <property type="component" value="Chromosome"/>
</dbReference>